<dbReference type="EMBL" id="JAHLFW010000112">
    <property type="protein sequence ID" value="MBU3839365.1"/>
    <property type="molecule type" value="Genomic_DNA"/>
</dbReference>
<comment type="caution">
    <text evidence="1">The sequence shown here is derived from an EMBL/GenBank/DDBJ whole genome shotgun (WGS) entry which is preliminary data.</text>
</comment>
<reference evidence="1" key="2">
    <citation type="submission" date="2021-04" db="EMBL/GenBank/DDBJ databases">
        <authorList>
            <person name="Gilroy R."/>
        </authorList>
    </citation>
    <scope>NUCLEOTIDE SEQUENCE</scope>
    <source>
        <strain evidence="1">G4-2901</strain>
    </source>
</reference>
<name>A0A948TED0_9BACT</name>
<accession>A0A948TED0</accession>
<evidence type="ECO:0000313" key="1">
    <source>
        <dbReference type="EMBL" id="MBU3839365.1"/>
    </source>
</evidence>
<reference evidence="1" key="1">
    <citation type="journal article" date="2021" name="PeerJ">
        <title>Extensive microbial diversity within the chicken gut microbiome revealed by metagenomics and culture.</title>
        <authorList>
            <person name="Gilroy R."/>
            <person name="Ravi A."/>
            <person name="Getino M."/>
            <person name="Pursley I."/>
            <person name="Horton D.L."/>
            <person name="Alikhan N.F."/>
            <person name="Baker D."/>
            <person name="Gharbi K."/>
            <person name="Hall N."/>
            <person name="Watson M."/>
            <person name="Adriaenssens E.M."/>
            <person name="Foster-Nyarko E."/>
            <person name="Jarju S."/>
            <person name="Secka A."/>
            <person name="Antonio M."/>
            <person name="Oren A."/>
            <person name="Chaudhuri R.R."/>
            <person name="La Ragione R."/>
            <person name="Hildebrand F."/>
            <person name="Pallen M.J."/>
        </authorList>
    </citation>
    <scope>NUCLEOTIDE SEQUENCE</scope>
    <source>
        <strain evidence="1">G4-2901</strain>
    </source>
</reference>
<dbReference type="Proteomes" id="UP000783796">
    <property type="component" value="Unassembled WGS sequence"/>
</dbReference>
<evidence type="ECO:0000313" key="2">
    <source>
        <dbReference type="Proteomes" id="UP000783796"/>
    </source>
</evidence>
<gene>
    <name evidence="1" type="ORF">H9777_13875</name>
</gene>
<protein>
    <submittedName>
        <fullName evidence="1">Uncharacterized protein</fullName>
    </submittedName>
</protein>
<dbReference type="AlphaFoldDB" id="A0A948TED0"/>
<proteinExistence type="predicted"/>
<organism evidence="1 2">
    <name type="scientific">Candidatus Phocaeicola faecigallinarum</name>
    <dbReference type="NCBI Taxonomy" id="2838732"/>
    <lineage>
        <taxon>Bacteria</taxon>
        <taxon>Pseudomonadati</taxon>
        <taxon>Bacteroidota</taxon>
        <taxon>Bacteroidia</taxon>
        <taxon>Bacteroidales</taxon>
        <taxon>Bacteroidaceae</taxon>
        <taxon>Phocaeicola</taxon>
    </lineage>
</organism>
<sequence length="141" mass="15696">MAGLQISIKNIIENRYTVDTTIIEDPNIPLATRIGYELIVDSSNEILTTLMEIAYETEDKRIAVSLLFSYVLKVAGINELKVESLSDTKADYNFPKTFLEKLITDVYATGRVLMSNHIKGTRLEGLFLPFGGAEGIIEHLG</sequence>